<accession>A0A4U3MM78</accession>
<evidence type="ECO:0000313" key="4">
    <source>
        <dbReference type="Proteomes" id="UP000308705"/>
    </source>
</evidence>
<dbReference type="EMBL" id="SZQA01000002">
    <property type="protein sequence ID" value="TKK90718.1"/>
    <property type="molecule type" value="Genomic_DNA"/>
</dbReference>
<comment type="caution">
    <text evidence="3">The sequence shown here is derived from an EMBL/GenBank/DDBJ whole genome shotgun (WGS) entry which is preliminary data.</text>
</comment>
<evidence type="ECO:0000256" key="1">
    <source>
        <dbReference type="ARBA" id="ARBA00022603"/>
    </source>
</evidence>
<dbReference type="GO" id="GO:0032259">
    <property type="term" value="P:methylation"/>
    <property type="evidence" value="ECO:0007669"/>
    <property type="project" value="UniProtKB-KW"/>
</dbReference>
<name>A0A4U3MM78_9ACTN</name>
<dbReference type="OrthoDB" id="9800233at2"/>
<proteinExistence type="predicted"/>
<keyword evidence="4" id="KW-1185">Reference proteome</keyword>
<evidence type="ECO:0000256" key="2">
    <source>
        <dbReference type="ARBA" id="ARBA00022679"/>
    </source>
</evidence>
<dbReference type="Proteomes" id="UP000308705">
    <property type="component" value="Unassembled WGS sequence"/>
</dbReference>
<dbReference type="InterPro" id="IPR029063">
    <property type="entry name" value="SAM-dependent_MTases_sf"/>
</dbReference>
<evidence type="ECO:0000313" key="3">
    <source>
        <dbReference type="EMBL" id="TKK90718.1"/>
    </source>
</evidence>
<dbReference type="PANTHER" id="PTHR43619">
    <property type="entry name" value="S-ADENOSYL-L-METHIONINE-DEPENDENT METHYLTRANSFERASE YKTD-RELATED"/>
    <property type="match status" value="1"/>
</dbReference>
<dbReference type="InterPro" id="IPR007213">
    <property type="entry name" value="Ppm1/Ppm2/Tcmp"/>
</dbReference>
<sequence>MDREKISLAGAQETMLATLWSRALDSRSPRSILKDEVAQQAVERIDYDFAKTGITPMTAAGVALRALRIDEWTKDFLRRHPTATVLHLACGLDTRAQRIDPGPLVRWVDLDYPEVLELRDRVIDRPDGDYHSIASSVTSEKWLGAVPDDRPTAVVFEGLSMYLREDDGRRLIERLTGRFAKGELIFDCQNSTGIRLQKLNRPVRQAGATLYWAIDDPRVLESWHPGLTLREAQRVVDMPGVEDYPLGGRVAMWIMAHLPGFRNIGQILRYSWG</sequence>
<dbReference type="InterPro" id="IPR016874">
    <property type="entry name" value="TcmP-like"/>
</dbReference>
<dbReference type="Gene3D" id="3.40.50.150">
    <property type="entry name" value="Vaccinia Virus protein VP39"/>
    <property type="match status" value="1"/>
</dbReference>
<organism evidence="3 4">
    <name type="scientific">Herbidospora galbida</name>
    <dbReference type="NCBI Taxonomy" id="2575442"/>
    <lineage>
        <taxon>Bacteria</taxon>
        <taxon>Bacillati</taxon>
        <taxon>Actinomycetota</taxon>
        <taxon>Actinomycetes</taxon>
        <taxon>Streptosporangiales</taxon>
        <taxon>Streptosporangiaceae</taxon>
        <taxon>Herbidospora</taxon>
    </lineage>
</organism>
<dbReference type="SUPFAM" id="SSF53335">
    <property type="entry name" value="S-adenosyl-L-methionine-dependent methyltransferases"/>
    <property type="match status" value="1"/>
</dbReference>
<reference evidence="3 4" key="1">
    <citation type="submission" date="2019-04" db="EMBL/GenBank/DDBJ databases">
        <title>Herbidospora sp. NEAU-GS14.nov., a novel actinomycete isolated from soil.</title>
        <authorList>
            <person name="Han L."/>
        </authorList>
    </citation>
    <scope>NUCLEOTIDE SEQUENCE [LARGE SCALE GENOMIC DNA]</scope>
    <source>
        <strain evidence="3 4">NEAU-GS14</strain>
    </source>
</reference>
<keyword evidence="1 3" id="KW-0489">Methyltransferase</keyword>
<dbReference type="PANTHER" id="PTHR43619:SF2">
    <property type="entry name" value="S-ADENOSYL-L-METHIONINE-DEPENDENT METHYLTRANSFERASES SUPERFAMILY PROTEIN"/>
    <property type="match status" value="1"/>
</dbReference>
<dbReference type="Pfam" id="PF04072">
    <property type="entry name" value="LCM"/>
    <property type="match status" value="1"/>
</dbReference>
<dbReference type="RefSeq" id="WP_137245460.1">
    <property type="nucleotide sequence ID" value="NZ_SZQA01000002.1"/>
</dbReference>
<dbReference type="GO" id="GO:0008168">
    <property type="term" value="F:methyltransferase activity"/>
    <property type="evidence" value="ECO:0007669"/>
    <property type="project" value="UniProtKB-KW"/>
</dbReference>
<keyword evidence="2 3" id="KW-0808">Transferase</keyword>
<protein>
    <submittedName>
        <fullName evidence="3">Class I SAM-dependent methyltransferase</fullName>
    </submittedName>
</protein>
<gene>
    <name evidence="3" type="ORF">FDA94_02815</name>
</gene>
<dbReference type="AlphaFoldDB" id="A0A4U3MM78"/>
<dbReference type="PIRSF" id="PIRSF028177">
    <property type="entry name" value="Polyketide_synth_Omtfrase_TcmP"/>
    <property type="match status" value="1"/>
</dbReference>